<feature type="compositionally biased region" description="Basic and acidic residues" evidence="2">
    <location>
        <begin position="125"/>
        <end position="135"/>
    </location>
</feature>
<accession>A0A9R1U3M9</accession>
<evidence type="ECO:0000313" key="7">
    <source>
        <dbReference type="Proteomes" id="UP000694866"/>
    </source>
</evidence>
<feature type="region of interest" description="Disordered" evidence="2">
    <location>
        <begin position="99"/>
        <end position="135"/>
    </location>
</feature>
<gene>
    <name evidence="8 9" type="primary">LOC105268236</name>
</gene>
<dbReference type="AlphaFoldDB" id="A0A9R1U3M9"/>
<evidence type="ECO:0000259" key="6">
    <source>
        <dbReference type="PROSITE" id="PS51827"/>
    </source>
</evidence>
<sequence length="400" mass="45162">MSINTDWDVEKHRVEHECDEHWELRRNFLEAHKDRFPEDELVCLAQVFTNVELLGCRYPKETMDLIAELSEDVAKDYRARQKTKLQRTFVKASDAASSKVKGLRNAQHSPATGASSSRSPEAEEPEKRPSKRARLDHEQPFGSLVLIQYPNTSAQGIIDSSTAVSGEKAEWKYEIDSKDVNINRCNLSISGKRLVEGEGNTKKAARMKAAEKGLEVLRKYYYLIEVKEQWREGLNSNTNFNEKLNGERKPDEPQKECLGQDNVGAKLMKLMGWAGGGLGKSQQGITEPIEVPRKISRRGFGVTLNQSNRVHFKTKFKETLQQYINDGATHDLVFSDFDNEERALMHQIARTCGLKSHSRGGKDQRTLLISRKVNPKDLVDELLDIGGTSGKYELKAPTGS</sequence>
<accession>A0A9R1U1T0</accession>
<evidence type="ECO:0000259" key="4">
    <source>
        <dbReference type="PROSITE" id="PS50174"/>
    </source>
</evidence>
<dbReference type="InterPro" id="IPR001374">
    <property type="entry name" value="R3H_dom"/>
</dbReference>
<keyword evidence="1" id="KW-0694">RNA-binding</keyword>
<dbReference type="PROSITE" id="PS50174">
    <property type="entry name" value="G_PATCH"/>
    <property type="match status" value="1"/>
</dbReference>
<protein>
    <submittedName>
        <fullName evidence="8 9">NF-kappa-B-repressing factor-like</fullName>
    </submittedName>
</protein>
<dbReference type="KEGG" id="fas:105268236"/>
<evidence type="ECO:0000313" key="8">
    <source>
        <dbReference type="RefSeq" id="XP_011305906.1"/>
    </source>
</evidence>
<reference evidence="8 9" key="1">
    <citation type="submission" date="2025-04" db="UniProtKB">
        <authorList>
            <consortium name="RefSeq"/>
        </authorList>
    </citation>
    <scope>IDENTIFICATION</scope>
    <source>
        <strain evidence="8 9">USDA-PBARC FA_bdor</strain>
        <tissue evidence="8 9">Whole organism</tissue>
    </source>
</reference>
<keyword evidence="7" id="KW-1185">Reference proteome</keyword>
<dbReference type="InterPro" id="IPR036867">
    <property type="entry name" value="R3H_dom_sf"/>
</dbReference>
<evidence type="ECO:0000256" key="1">
    <source>
        <dbReference type="PROSITE-ProRule" id="PRU00266"/>
    </source>
</evidence>
<dbReference type="Gene3D" id="3.30.160.20">
    <property type="match status" value="1"/>
</dbReference>
<dbReference type="PROSITE" id="PS50137">
    <property type="entry name" value="DS_RBD"/>
    <property type="match status" value="1"/>
</dbReference>
<evidence type="ECO:0000259" key="3">
    <source>
        <dbReference type="PROSITE" id="PS50137"/>
    </source>
</evidence>
<name>A0A9R1U3M9_9HYME</name>
<evidence type="ECO:0000259" key="5">
    <source>
        <dbReference type="PROSITE" id="PS51061"/>
    </source>
</evidence>
<dbReference type="InterPro" id="IPR014720">
    <property type="entry name" value="dsRBD_dom"/>
</dbReference>
<dbReference type="GO" id="GO:0010468">
    <property type="term" value="P:regulation of gene expression"/>
    <property type="evidence" value="ECO:0007669"/>
    <property type="project" value="UniProtKB-ARBA"/>
</dbReference>
<evidence type="ECO:0000313" key="9">
    <source>
        <dbReference type="RefSeq" id="XP_011305907.1"/>
    </source>
</evidence>
<dbReference type="PANTHER" id="PTHR48430">
    <property type="entry name" value="PARTNER OF XRN-2 PROTEIN 1"/>
    <property type="match status" value="1"/>
</dbReference>
<evidence type="ECO:0000256" key="2">
    <source>
        <dbReference type="SAM" id="MobiDB-lite"/>
    </source>
</evidence>
<dbReference type="Pfam" id="PF01424">
    <property type="entry name" value="R3H"/>
    <property type="match status" value="1"/>
</dbReference>
<dbReference type="PROSITE" id="PS51061">
    <property type="entry name" value="R3H"/>
    <property type="match status" value="1"/>
</dbReference>
<dbReference type="GeneID" id="105268236"/>
<dbReference type="SUPFAM" id="SSF54768">
    <property type="entry name" value="dsRNA-binding domain-like"/>
    <property type="match status" value="1"/>
</dbReference>
<proteinExistence type="predicted"/>
<dbReference type="RefSeq" id="XP_011305906.1">
    <property type="nucleotide sequence ID" value="XM_011307604.1"/>
</dbReference>
<organism evidence="7 9">
    <name type="scientific">Fopius arisanus</name>
    <dbReference type="NCBI Taxonomy" id="64838"/>
    <lineage>
        <taxon>Eukaryota</taxon>
        <taxon>Metazoa</taxon>
        <taxon>Ecdysozoa</taxon>
        <taxon>Arthropoda</taxon>
        <taxon>Hexapoda</taxon>
        <taxon>Insecta</taxon>
        <taxon>Pterygota</taxon>
        <taxon>Neoptera</taxon>
        <taxon>Endopterygota</taxon>
        <taxon>Hymenoptera</taxon>
        <taxon>Apocrita</taxon>
        <taxon>Ichneumonoidea</taxon>
        <taxon>Braconidae</taxon>
        <taxon>Opiinae</taxon>
        <taxon>Fopius</taxon>
    </lineage>
</organism>
<dbReference type="SMART" id="SM00443">
    <property type="entry name" value="G_patch"/>
    <property type="match status" value="1"/>
</dbReference>
<dbReference type="PANTHER" id="PTHR48430:SF1">
    <property type="entry name" value="PARTNER OF XRN-2 PROTEIN 1"/>
    <property type="match status" value="1"/>
</dbReference>
<dbReference type="InterPro" id="IPR021859">
    <property type="entry name" value="XTBD"/>
</dbReference>
<dbReference type="Pfam" id="PF11952">
    <property type="entry name" value="XTBD"/>
    <property type="match status" value="1"/>
</dbReference>
<dbReference type="SUPFAM" id="SSF82708">
    <property type="entry name" value="R3H domain"/>
    <property type="match status" value="1"/>
</dbReference>
<feature type="domain" description="XRN2-binding (XTBD)" evidence="6">
    <location>
        <begin position="9"/>
        <end position="93"/>
    </location>
</feature>
<dbReference type="Pfam" id="PF01585">
    <property type="entry name" value="G-patch"/>
    <property type="match status" value="1"/>
</dbReference>
<feature type="domain" description="R3H" evidence="5">
    <location>
        <begin position="310"/>
        <end position="373"/>
    </location>
</feature>
<feature type="domain" description="DRBM" evidence="3">
    <location>
        <begin position="185"/>
        <end position="219"/>
    </location>
</feature>
<dbReference type="PROSITE" id="PS51827">
    <property type="entry name" value="XTBD"/>
    <property type="match status" value="1"/>
</dbReference>
<dbReference type="InterPro" id="IPR000467">
    <property type="entry name" value="G_patch_dom"/>
</dbReference>
<feature type="domain" description="G-patch" evidence="4">
    <location>
        <begin position="260"/>
        <end position="305"/>
    </location>
</feature>
<dbReference type="RefSeq" id="XP_011305907.1">
    <property type="nucleotide sequence ID" value="XM_011307605.1"/>
</dbReference>
<dbReference type="GO" id="GO:0003723">
    <property type="term" value="F:RNA binding"/>
    <property type="evidence" value="ECO:0007669"/>
    <property type="project" value="UniProtKB-UniRule"/>
</dbReference>
<dbReference type="Proteomes" id="UP000694866">
    <property type="component" value="Unplaced"/>
</dbReference>
<dbReference type="Gene3D" id="3.30.1370.50">
    <property type="entry name" value="R3H-like domain"/>
    <property type="match status" value="1"/>
</dbReference>
<dbReference type="OrthoDB" id="2359216at2759"/>